<gene>
    <name evidence="6" type="ORF">O0I10_002427</name>
</gene>
<evidence type="ECO:0000313" key="6">
    <source>
        <dbReference type="EMBL" id="KAJ8661620.1"/>
    </source>
</evidence>
<dbReference type="Gene3D" id="3.30.40.10">
    <property type="entry name" value="Zinc/RING finger domain, C3HC4 (zinc finger)"/>
    <property type="match status" value="2"/>
</dbReference>
<dbReference type="PROSITE" id="PS50089">
    <property type="entry name" value="ZF_RING_2"/>
    <property type="match status" value="2"/>
</dbReference>
<dbReference type="InterPro" id="IPR046336">
    <property type="entry name" value="Lon_prtase_N_sf"/>
</dbReference>
<dbReference type="SUPFAM" id="SSF88697">
    <property type="entry name" value="PUA domain-like"/>
    <property type="match status" value="1"/>
</dbReference>
<keyword evidence="2 4" id="KW-0863">Zinc-finger</keyword>
<evidence type="ECO:0000313" key="7">
    <source>
        <dbReference type="Proteomes" id="UP001234581"/>
    </source>
</evidence>
<accession>A0AAD7VB57</accession>
<keyword evidence="1" id="KW-0479">Metal-binding</keyword>
<evidence type="ECO:0000256" key="3">
    <source>
        <dbReference type="ARBA" id="ARBA00022833"/>
    </source>
</evidence>
<dbReference type="PROSITE" id="PS00518">
    <property type="entry name" value="ZF_RING_1"/>
    <property type="match status" value="1"/>
</dbReference>
<dbReference type="InterPro" id="IPR013083">
    <property type="entry name" value="Znf_RING/FYVE/PHD"/>
</dbReference>
<dbReference type="SUPFAM" id="SSF57850">
    <property type="entry name" value="RING/U-box"/>
    <property type="match status" value="2"/>
</dbReference>
<dbReference type="GO" id="GO:0061630">
    <property type="term" value="F:ubiquitin protein ligase activity"/>
    <property type="evidence" value="ECO:0007669"/>
    <property type="project" value="TreeGrafter"/>
</dbReference>
<dbReference type="Pfam" id="PF02190">
    <property type="entry name" value="LON_substr_bdg"/>
    <property type="match status" value="1"/>
</dbReference>
<dbReference type="InterPro" id="IPR027370">
    <property type="entry name" value="Znf-RING_euk"/>
</dbReference>
<dbReference type="InterPro" id="IPR015947">
    <property type="entry name" value="PUA-like_sf"/>
</dbReference>
<dbReference type="GeneID" id="83209844"/>
<dbReference type="PANTHER" id="PTHR23327">
    <property type="entry name" value="RING FINGER PROTEIN 127"/>
    <property type="match status" value="1"/>
</dbReference>
<evidence type="ECO:0000256" key="4">
    <source>
        <dbReference type="PROSITE-ProRule" id="PRU00175"/>
    </source>
</evidence>
<proteinExistence type="predicted"/>
<reference evidence="6 7" key="1">
    <citation type="submission" date="2023-03" db="EMBL/GenBank/DDBJ databases">
        <title>Genome sequence of Lichtheimia ornata CBS 291.66.</title>
        <authorList>
            <person name="Mohabir J.T."/>
            <person name="Shea T.P."/>
            <person name="Kurbessoian T."/>
            <person name="Berby B."/>
            <person name="Fontaine J."/>
            <person name="Livny J."/>
            <person name="Gnirke A."/>
            <person name="Stajich J.E."/>
            <person name="Cuomo C.A."/>
        </authorList>
    </citation>
    <scope>NUCLEOTIDE SEQUENCE [LARGE SCALE GENOMIC DNA]</scope>
    <source>
        <strain evidence="6">CBS 291.66</strain>
    </source>
</reference>
<keyword evidence="7" id="KW-1185">Reference proteome</keyword>
<protein>
    <recommendedName>
        <fullName evidence="5">RING-type domain-containing protein</fullName>
    </recommendedName>
</protein>
<sequence>MNPHHHPVDSLFGCPVCSSRLKNPVTLSCGYTVCKHCLPSQLSTGIAGGTMSTQEQRTFICPVTACQQRAHLFGRDREIHVDTVIDALISAEAYYDVSRMQQRWPMVKKRRIEKNMDDGDDRHDHLLECPKCSNMFSDPITTHCGHVFCKVCLLKLAIQGEPCIKCHNPLPRFNHFLNQAAVNRILQQMLNNSGVSSAPSSSSSSSSSLLIAVSQQPMPVFVTGLVILPRQHARLPIYAPAHIRMFREAVFGDRQQGKLYLATVHRGRPSMAHYGTIVEIVSIETPHASHSLDHGMVLDVVGCERFTASDAAAATTGMSYDISMLTAYCSSIPNDSNIMRDDERVDEIRRFLSEIAHHPPPAIEWGTLWFDTMERIHGHLPPRHAPVEDQLWWTAIVLPVSATERYSLLCIVPLDARLSLVLSWTRQLREQWSTQHQQ</sequence>
<dbReference type="Pfam" id="PF13445">
    <property type="entry name" value="zf-RING_UBOX"/>
    <property type="match status" value="2"/>
</dbReference>
<feature type="domain" description="RING-type" evidence="5">
    <location>
        <begin position="14"/>
        <end position="63"/>
    </location>
</feature>
<dbReference type="AlphaFoldDB" id="A0AAD7VB57"/>
<dbReference type="InterPro" id="IPR001841">
    <property type="entry name" value="Znf_RING"/>
</dbReference>
<feature type="domain" description="RING-type" evidence="5">
    <location>
        <begin position="129"/>
        <end position="167"/>
    </location>
</feature>
<dbReference type="RefSeq" id="XP_058346533.1">
    <property type="nucleotide sequence ID" value="XM_058482509.1"/>
</dbReference>
<dbReference type="Proteomes" id="UP001234581">
    <property type="component" value="Unassembled WGS sequence"/>
</dbReference>
<evidence type="ECO:0000259" key="5">
    <source>
        <dbReference type="PROSITE" id="PS50089"/>
    </source>
</evidence>
<dbReference type="InterPro" id="IPR017907">
    <property type="entry name" value="Znf_RING_CS"/>
</dbReference>
<keyword evidence="3" id="KW-0862">Zinc</keyword>
<organism evidence="6 7">
    <name type="scientific">Lichtheimia ornata</name>
    <dbReference type="NCBI Taxonomy" id="688661"/>
    <lineage>
        <taxon>Eukaryota</taxon>
        <taxon>Fungi</taxon>
        <taxon>Fungi incertae sedis</taxon>
        <taxon>Mucoromycota</taxon>
        <taxon>Mucoromycotina</taxon>
        <taxon>Mucoromycetes</taxon>
        <taxon>Mucorales</taxon>
        <taxon>Lichtheimiaceae</taxon>
        <taxon>Lichtheimia</taxon>
    </lineage>
</organism>
<dbReference type="GO" id="GO:0008270">
    <property type="term" value="F:zinc ion binding"/>
    <property type="evidence" value="ECO:0007669"/>
    <property type="project" value="UniProtKB-KW"/>
</dbReference>
<dbReference type="EMBL" id="JARTCD010000007">
    <property type="protein sequence ID" value="KAJ8661620.1"/>
    <property type="molecule type" value="Genomic_DNA"/>
</dbReference>
<comment type="caution">
    <text evidence="6">The sequence shown here is derived from an EMBL/GenBank/DDBJ whole genome shotgun (WGS) entry which is preliminary data.</text>
</comment>
<dbReference type="SMART" id="SM00184">
    <property type="entry name" value="RING"/>
    <property type="match status" value="2"/>
</dbReference>
<dbReference type="PANTHER" id="PTHR23327:SF42">
    <property type="entry name" value="LON PEPTIDASE N-TERMINAL DOMAIN AND RING FINGER PROTEIN C14F5.10C"/>
    <property type="match status" value="1"/>
</dbReference>
<dbReference type="InterPro" id="IPR003111">
    <property type="entry name" value="Lon_prtase_N"/>
</dbReference>
<evidence type="ECO:0000256" key="1">
    <source>
        <dbReference type="ARBA" id="ARBA00022723"/>
    </source>
</evidence>
<name>A0AAD7VB57_9FUNG</name>
<evidence type="ECO:0000256" key="2">
    <source>
        <dbReference type="ARBA" id="ARBA00022771"/>
    </source>
</evidence>
<dbReference type="Gene3D" id="2.30.130.40">
    <property type="entry name" value="LON domain-like"/>
    <property type="match status" value="1"/>
</dbReference>